<dbReference type="InterPro" id="IPR013103">
    <property type="entry name" value="RVT_2"/>
</dbReference>
<evidence type="ECO:0000259" key="5">
    <source>
        <dbReference type="PROSITE" id="PS50158"/>
    </source>
</evidence>
<evidence type="ECO:0000256" key="4">
    <source>
        <dbReference type="SAM" id="MobiDB-lite"/>
    </source>
</evidence>
<dbReference type="InterPro" id="IPR001878">
    <property type="entry name" value="Znf_CCHC"/>
</dbReference>
<organism evidence="6">
    <name type="scientific">Tanacetum cinerariifolium</name>
    <name type="common">Dalmatian daisy</name>
    <name type="synonym">Chrysanthemum cinerariifolium</name>
    <dbReference type="NCBI Taxonomy" id="118510"/>
    <lineage>
        <taxon>Eukaryota</taxon>
        <taxon>Viridiplantae</taxon>
        <taxon>Streptophyta</taxon>
        <taxon>Embryophyta</taxon>
        <taxon>Tracheophyta</taxon>
        <taxon>Spermatophyta</taxon>
        <taxon>Magnoliopsida</taxon>
        <taxon>eudicotyledons</taxon>
        <taxon>Gunneridae</taxon>
        <taxon>Pentapetalae</taxon>
        <taxon>asterids</taxon>
        <taxon>campanulids</taxon>
        <taxon>Asterales</taxon>
        <taxon>Asteraceae</taxon>
        <taxon>Asteroideae</taxon>
        <taxon>Anthemideae</taxon>
        <taxon>Anthemidinae</taxon>
        <taxon>Tanacetum</taxon>
    </lineage>
</organism>
<reference evidence="6" key="1">
    <citation type="journal article" date="2019" name="Sci. Rep.">
        <title>Draft genome of Tanacetum cinerariifolium, the natural source of mosquito coil.</title>
        <authorList>
            <person name="Yamashiro T."/>
            <person name="Shiraishi A."/>
            <person name="Satake H."/>
            <person name="Nakayama K."/>
        </authorList>
    </citation>
    <scope>NUCLEOTIDE SEQUENCE</scope>
</reference>
<dbReference type="Pfam" id="PF07727">
    <property type="entry name" value="RVT_2"/>
    <property type="match status" value="1"/>
</dbReference>
<dbReference type="Gene3D" id="4.10.60.10">
    <property type="entry name" value="Zinc finger, CCHC-type"/>
    <property type="match status" value="1"/>
</dbReference>
<keyword evidence="3" id="KW-0862">Zinc</keyword>
<gene>
    <name evidence="6" type="ORF">Tci_353487</name>
</gene>
<keyword evidence="2" id="KW-0378">Hydrolase</keyword>
<dbReference type="SMART" id="SM00343">
    <property type="entry name" value="ZnF_C2HC"/>
    <property type="match status" value="1"/>
</dbReference>
<evidence type="ECO:0000256" key="3">
    <source>
        <dbReference type="PROSITE-ProRule" id="PRU00047"/>
    </source>
</evidence>
<dbReference type="GO" id="GO:0008270">
    <property type="term" value="F:zinc ion binding"/>
    <property type="evidence" value="ECO:0007669"/>
    <property type="project" value="UniProtKB-KW"/>
</dbReference>
<feature type="compositionally biased region" description="Polar residues" evidence="4">
    <location>
        <begin position="940"/>
        <end position="964"/>
    </location>
</feature>
<dbReference type="PANTHER" id="PTHR42648:SF32">
    <property type="entry name" value="RIBONUCLEASE H-LIKE DOMAIN, GAG-PRE-INTEGRASE DOMAIN PROTEIN-RELATED"/>
    <property type="match status" value="1"/>
</dbReference>
<sequence length="1540" mass="174810">MAFVSSSNNNTSNTNGTVNTAQAINTAQAVNTSQEVNNAQAVNTTHGVYTASTQVNADYSTNIDNLSDAVICSFFASQPNRRKLTVNGNETIGFNKSNVECYNCHKRGHFARECKALRNQDNNHKESSRRSVPVETSTFIALVSSDSLGGYYMIIKSTLKTRSPRVKSSIGKTLPISKLGCVLSQDLLRFVLRLPAFCLNTYYILSQDLQRFVSRLHAFCLKNYCVLSQDFMCFVSRLTAFCLKTYCVLSHDFLRFVSRLLAFCLLLKTFFCILGKENGVNILKSIDEGPFQMRTVREPLAEGTEGAPHLGPEQPRVYSDLYPEENDWVDRIDVRGPIHEVEVQLDKMLLMQAQENGVALEEDHILFLAGGQDNAIDEDVDEQHVQDLALNVDNVFQADDYILSEVHDHDHYQDAVCEHHEEHTVHDNVQLNHVVDSHADYMSDSNMILYYHKLMVKEVTSLKKEFKQKENKYLEDFLDMKSLKEKVEDRLFKQDQSPQTAHMLCRPKPYYNELNKVAIGYKNPLCLTRAKQIQPALYNGHEIIKDNYVPAIVHNTEDTLKIAEITRRKMDDKMKDPECMNHKVKNAPHDYSKENFLATFKPWKQLTPEQIFWSQDLIKGIQKALTKENKEMKDVFEELEAEVAQSGVDRKHDEIEQKNLLISNDNLIAECLSKELYSVATNSELNVARFTEMHVANTIVEARCLELEAELSTLRNKSHNNNHNELVNRFSNLEVHHLNLQLKYQNLKGSVGNNPPTPAKDTPDFDSIFVIKKMQASLQGKDNVIKQLKKQIYHLQETRSDTDCTLKVRGLDSQITQLTKKVTVLQAQNDLFRAENAKIKQYYKEFKDHVKPTVLAPGKYAIDVKPLPSRLRNNREAHLDYIRHLKESVKTIRNIVEEAKVKTNVLVPPSTRVNRCTDASGSQPRSNTKKNMISPAKGVNQMQPEEQPRTNNSQLRTTNCVDSSSRSKRTTEVVATACYTQNRSLIHTHHNKTPYELVHNKKPDLTFYRVFGALCYPTNDSEDLGKLQPTTDIGIFVGYAPSRKGPAPIFLMPGQISSGLVPNPVPAAPYVPHTNKDLEILFQPMFDEYMEPPCVERSISPALAVQALVNSVGTPSSTNIDQDAPSLSISPSSLALQSHSLHQGVATKSTFMEDNPVASVDNNSFINVFAPEPSSDASSSEDKNMTIYQMDVKTAFLNGELKEEVYVSQLEGFVDPDHPRYVYRLKKALYGLKHSLPGKQANASRTKKHLEALKRVFWYLRGTINWGLWYLKDTAMALTAYADADHAGFQDTRRNTMADVNVNAFTDQPPTMAPPTCTDDQILPHIRWVPIGKSNYYLDVERLQRNLIYNIAMDILKCYKCQLDEQWFDLTKYTLRDALQITPFNNNNAFSSPPSFDALINFVNDLEDKKNLAQHTHGKKKATLNVISSIRFTKLIIHYLQSKHKFHPIPDSPFHVPNEEPVLGYLKFSAKGTKQEVFGIPIPDNLITADIQGEPYYEEYLEKVAKHQRYLTRAGACFYAVGESLADKFQSHILRVPESA</sequence>
<accession>A0A699H9Z6</accession>
<evidence type="ECO:0000256" key="1">
    <source>
        <dbReference type="ARBA" id="ARBA00022723"/>
    </source>
</evidence>
<feature type="compositionally biased region" description="Polar residues" evidence="4">
    <location>
        <begin position="912"/>
        <end position="931"/>
    </location>
</feature>
<dbReference type="InterPro" id="IPR036875">
    <property type="entry name" value="Znf_CCHC_sf"/>
</dbReference>
<evidence type="ECO:0000256" key="2">
    <source>
        <dbReference type="ARBA" id="ARBA00022801"/>
    </source>
</evidence>
<dbReference type="GO" id="GO:0016787">
    <property type="term" value="F:hydrolase activity"/>
    <property type="evidence" value="ECO:0007669"/>
    <property type="project" value="UniProtKB-KW"/>
</dbReference>
<name>A0A699H9Z6_TANCI</name>
<dbReference type="InterPro" id="IPR039537">
    <property type="entry name" value="Retrotran_Ty1/copia-like"/>
</dbReference>
<keyword evidence="1" id="KW-0479">Metal-binding</keyword>
<feature type="region of interest" description="Disordered" evidence="4">
    <location>
        <begin position="912"/>
        <end position="967"/>
    </location>
</feature>
<comment type="caution">
    <text evidence="6">The sequence shown here is derived from an EMBL/GenBank/DDBJ whole genome shotgun (WGS) entry which is preliminary data.</text>
</comment>
<dbReference type="PROSITE" id="PS50158">
    <property type="entry name" value="ZF_CCHC"/>
    <property type="match status" value="1"/>
</dbReference>
<dbReference type="PANTHER" id="PTHR42648">
    <property type="entry name" value="TRANSPOSASE, PUTATIVE-RELATED"/>
    <property type="match status" value="1"/>
</dbReference>
<feature type="domain" description="CCHC-type" evidence="5">
    <location>
        <begin position="101"/>
        <end position="115"/>
    </location>
</feature>
<keyword evidence="3" id="KW-0863">Zinc-finger</keyword>
<evidence type="ECO:0000313" key="6">
    <source>
        <dbReference type="EMBL" id="GEX81512.1"/>
    </source>
</evidence>
<dbReference type="GO" id="GO:0003676">
    <property type="term" value="F:nucleic acid binding"/>
    <property type="evidence" value="ECO:0007669"/>
    <property type="project" value="InterPro"/>
</dbReference>
<dbReference type="SUPFAM" id="SSF57756">
    <property type="entry name" value="Retrovirus zinc finger-like domains"/>
    <property type="match status" value="1"/>
</dbReference>
<proteinExistence type="predicted"/>
<dbReference type="EMBL" id="BKCJ010131919">
    <property type="protein sequence ID" value="GEX81512.1"/>
    <property type="molecule type" value="Genomic_DNA"/>
</dbReference>
<protein>
    <submittedName>
        <fullName evidence="6">Integrase, catalytic region, zinc finger, CCHC-type, peptidase aspartic, catalytic</fullName>
    </submittedName>
</protein>